<name>A0A483CV17_9EURY</name>
<dbReference type="InterPro" id="IPR011991">
    <property type="entry name" value="ArsR-like_HTH"/>
</dbReference>
<dbReference type="Pfam" id="PF13412">
    <property type="entry name" value="HTH_24"/>
    <property type="match status" value="1"/>
</dbReference>
<dbReference type="InterPro" id="IPR001845">
    <property type="entry name" value="HTH_ArsR_DNA-bd_dom"/>
</dbReference>
<dbReference type="GO" id="GO:0003700">
    <property type="term" value="F:DNA-binding transcription factor activity"/>
    <property type="evidence" value="ECO:0007669"/>
    <property type="project" value="InterPro"/>
</dbReference>
<protein>
    <submittedName>
        <fullName evidence="2">ArsR family transcriptional regulator</fullName>
    </submittedName>
</protein>
<dbReference type="PROSITE" id="PS50987">
    <property type="entry name" value="HTH_ARSR_2"/>
    <property type="match status" value="1"/>
</dbReference>
<dbReference type="PANTHER" id="PTHR36216:SF1">
    <property type="entry name" value="HTH ARSR-TYPE DOMAIN-CONTAINING PROTEIN"/>
    <property type="match status" value="1"/>
</dbReference>
<organism evidence="2 3">
    <name type="scientific">Methanofollis fontis</name>
    <dbReference type="NCBI Taxonomy" id="2052832"/>
    <lineage>
        <taxon>Archaea</taxon>
        <taxon>Methanobacteriati</taxon>
        <taxon>Methanobacteriota</taxon>
        <taxon>Stenosarchaea group</taxon>
        <taxon>Methanomicrobia</taxon>
        <taxon>Methanomicrobiales</taxon>
        <taxon>Methanomicrobiaceae</taxon>
        <taxon>Methanofollis</taxon>
    </lineage>
</organism>
<dbReference type="CDD" id="cd00090">
    <property type="entry name" value="HTH_ARSR"/>
    <property type="match status" value="2"/>
</dbReference>
<proteinExistence type="predicted"/>
<reference evidence="2 3" key="1">
    <citation type="submission" date="2017-11" db="EMBL/GenBank/DDBJ databases">
        <title>Isolation and Characterization of Methanofollis Species from Methane Seep Offshore SW Taiwan.</title>
        <authorList>
            <person name="Teng N.-H."/>
            <person name="Lai M.-C."/>
            <person name="Chen S.-C."/>
        </authorList>
    </citation>
    <scope>NUCLEOTIDE SEQUENCE [LARGE SCALE GENOMIC DNA]</scope>
    <source>
        <strain evidence="2 3">FWC-SCC2</strain>
    </source>
</reference>
<dbReference type="InterPro" id="IPR036388">
    <property type="entry name" value="WH-like_DNA-bd_sf"/>
</dbReference>
<dbReference type="Proteomes" id="UP000292580">
    <property type="component" value="Unassembled WGS sequence"/>
</dbReference>
<dbReference type="SUPFAM" id="SSF46785">
    <property type="entry name" value="Winged helix' DNA-binding domain"/>
    <property type="match status" value="2"/>
</dbReference>
<evidence type="ECO:0000259" key="1">
    <source>
        <dbReference type="PROSITE" id="PS50987"/>
    </source>
</evidence>
<dbReference type="GO" id="GO:0003677">
    <property type="term" value="F:DNA binding"/>
    <property type="evidence" value="ECO:0007669"/>
    <property type="project" value="InterPro"/>
</dbReference>
<gene>
    <name evidence="2" type="ORF">CUJ86_01795</name>
</gene>
<evidence type="ECO:0000313" key="2">
    <source>
        <dbReference type="EMBL" id="TAJ45486.1"/>
    </source>
</evidence>
<comment type="caution">
    <text evidence="2">The sequence shown here is derived from an EMBL/GenBank/DDBJ whole genome shotgun (WGS) entry which is preliminary data.</text>
</comment>
<dbReference type="Gene3D" id="1.10.10.10">
    <property type="entry name" value="Winged helix-like DNA-binding domain superfamily/Winged helix DNA-binding domain"/>
    <property type="match status" value="2"/>
</dbReference>
<dbReference type="EMBL" id="PGCL01000001">
    <property type="protein sequence ID" value="TAJ45486.1"/>
    <property type="molecule type" value="Genomic_DNA"/>
</dbReference>
<dbReference type="SMART" id="SM00418">
    <property type="entry name" value="HTH_ARSR"/>
    <property type="match status" value="1"/>
</dbReference>
<sequence length="243" mass="26772">MWGRVAFLVLALALVQAVSAAYVVSPGGAHPPSGPPAALHEVAVWELPLWVVLLEVCVLPLELLGAAKTCLALGWRRVAPRNVLDHPLRSEIYDAIRASPGIHLRGLSDVAAMPLSTLRYHLAVLEEHHKITTLDEDGYRRFYENSGTYTQVQQRVFKHLRNATTRQILVGILEHPGATRQEIADILGISGPAVTWHVNRLAEDRIISRERDGRAVRYRIREDAAIELVAGIGNDGAVVSFRA</sequence>
<dbReference type="AlphaFoldDB" id="A0A483CV17"/>
<accession>A0A483CV17</accession>
<feature type="domain" description="HTH arsR-type" evidence="1">
    <location>
        <begin position="145"/>
        <end position="240"/>
    </location>
</feature>
<dbReference type="InterPro" id="IPR012318">
    <property type="entry name" value="HTH_CRP"/>
</dbReference>
<evidence type="ECO:0000313" key="3">
    <source>
        <dbReference type="Proteomes" id="UP000292580"/>
    </source>
</evidence>
<dbReference type="InterPro" id="IPR036390">
    <property type="entry name" value="WH_DNA-bd_sf"/>
</dbReference>
<keyword evidence="3" id="KW-1185">Reference proteome</keyword>
<dbReference type="PANTHER" id="PTHR36216">
    <property type="entry name" value="TRANSCRIPTIONAL REGULATOR, TRMB"/>
    <property type="match status" value="1"/>
</dbReference>
<dbReference type="SMART" id="SM00419">
    <property type="entry name" value="HTH_CRP"/>
    <property type="match status" value="1"/>
</dbReference>